<reference evidence="1 2" key="1">
    <citation type="submission" date="2019-12" db="EMBL/GenBank/DDBJ databases">
        <title>Paraburkholderia acidiphila 7Q-K02 sp. nov and Paraburkholderia acidisoli DHF22 sp. nov., two strains isolated from forest soil.</title>
        <authorList>
            <person name="Gao Z."/>
            <person name="Qiu L."/>
        </authorList>
    </citation>
    <scope>NUCLEOTIDE SEQUENCE [LARGE SCALE GENOMIC DNA]</scope>
    <source>
        <strain evidence="1 2">7Q-K02</strain>
    </source>
</reference>
<organism evidence="1 2">
    <name type="scientific">Paraburkholderia acidiphila</name>
    <dbReference type="NCBI Taxonomy" id="2571747"/>
    <lineage>
        <taxon>Bacteria</taxon>
        <taxon>Pseudomonadati</taxon>
        <taxon>Pseudomonadota</taxon>
        <taxon>Betaproteobacteria</taxon>
        <taxon>Burkholderiales</taxon>
        <taxon>Burkholderiaceae</taxon>
        <taxon>Paraburkholderia</taxon>
    </lineage>
</organism>
<dbReference type="AlphaFoldDB" id="A0A7Z2GBH8"/>
<sequence length="64" mass="7144">MLKLCQPATIAALLAFSELATQEQDRVLTAVNQYLLASPVQKRSMVDIWKDEAKRSGVQVQLDL</sequence>
<name>A0A7Z2GBH8_9BURK</name>
<proteinExistence type="predicted"/>
<evidence type="ECO:0000313" key="2">
    <source>
        <dbReference type="Proteomes" id="UP000434209"/>
    </source>
</evidence>
<dbReference type="EMBL" id="CP046911">
    <property type="protein sequence ID" value="QGZ58589.1"/>
    <property type="molecule type" value="Genomic_DNA"/>
</dbReference>
<protein>
    <submittedName>
        <fullName evidence="1">Uncharacterized protein</fullName>
    </submittedName>
</protein>
<accession>A0A7Z2GBH8</accession>
<dbReference type="KEGG" id="pacp:FAZ97_26775"/>
<keyword evidence="2" id="KW-1185">Reference proteome</keyword>
<gene>
    <name evidence="1" type="ORF">FAZ97_26775</name>
</gene>
<dbReference type="RefSeq" id="WP_158761575.1">
    <property type="nucleotide sequence ID" value="NZ_CP046911.1"/>
</dbReference>
<evidence type="ECO:0000313" key="1">
    <source>
        <dbReference type="EMBL" id="QGZ58589.1"/>
    </source>
</evidence>
<dbReference type="Proteomes" id="UP000434209">
    <property type="component" value="Chromosome 3"/>
</dbReference>